<dbReference type="InterPro" id="IPR006016">
    <property type="entry name" value="UspA"/>
</dbReference>
<dbReference type="PANTHER" id="PTHR46268">
    <property type="entry name" value="STRESS RESPONSE PROTEIN NHAX"/>
    <property type="match status" value="1"/>
</dbReference>
<evidence type="ECO:0000313" key="3">
    <source>
        <dbReference type="EMBL" id="GEP57106.1"/>
    </source>
</evidence>
<accession>A0A512NDS0</accession>
<evidence type="ECO:0000256" key="1">
    <source>
        <dbReference type="ARBA" id="ARBA00008791"/>
    </source>
</evidence>
<dbReference type="EMBL" id="BKAJ01000074">
    <property type="protein sequence ID" value="GEP57106.1"/>
    <property type="molecule type" value="Genomic_DNA"/>
</dbReference>
<name>A0A512NDS0_9HYPH</name>
<evidence type="ECO:0000313" key="4">
    <source>
        <dbReference type="Proteomes" id="UP000321058"/>
    </source>
</evidence>
<organism evidence="3 4">
    <name type="scientific">Reyranella soli</name>
    <dbReference type="NCBI Taxonomy" id="1230389"/>
    <lineage>
        <taxon>Bacteria</taxon>
        <taxon>Pseudomonadati</taxon>
        <taxon>Pseudomonadota</taxon>
        <taxon>Alphaproteobacteria</taxon>
        <taxon>Hyphomicrobiales</taxon>
        <taxon>Reyranellaceae</taxon>
        <taxon>Reyranella</taxon>
    </lineage>
</organism>
<dbReference type="Gene3D" id="3.40.50.12370">
    <property type="match status" value="1"/>
</dbReference>
<feature type="domain" description="UspA" evidence="2">
    <location>
        <begin position="154"/>
        <end position="276"/>
    </location>
</feature>
<dbReference type="AlphaFoldDB" id="A0A512NDS0"/>
<dbReference type="PRINTS" id="PR01438">
    <property type="entry name" value="UNVRSLSTRESS"/>
</dbReference>
<gene>
    <name evidence="3" type="ORF">RSO01_42720</name>
</gene>
<dbReference type="Pfam" id="PF00582">
    <property type="entry name" value="Usp"/>
    <property type="match status" value="2"/>
</dbReference>
<protein>
    <submittedName>
        <fullName evidence="3">Universal stress protein A</fullName>
    </submittedName>
</protein>
<reference evidence="3 4" key="1">
    <citation type="submission" date="2019-07" db="EMBL/GenBank/DDBJ databases">
        <title>Whole genome shotgun sequence of Reyranella soli NBRC 108950.</title>
        <authorList>
            <person name="Hosoyama A."/>
            <person name="Uohara A."/>
            <person name="Ohji S."/>
            <person name="Ichikawa N."/>
        </authorList>
    </citation>
    <scope>NUCLEOTIDE SEQUENCE [LARGE SCALE GENOMIC DNA]</scope>
    <source>
        <strain evidence="3 4">NBRC 108950</strain>
    </source>
</reference>
<dbReference type="SUPFAM" id="SSF52402">
    <property type="entry name" value="Adenine nucleotide alpha hydrolases-like"/>
    <property type="match status" value="2"/>
</dbReference>
<dbReference type="Proteomes" id="UP000321058">
    <property type="component" value="Unassembled WGS sequence"/>
</dbReference>
<dbReference type="CDD" id="cd00293">
    <property type="entry name" value="USP-like"/>
    <property type="match status" value="1"/>
</dbReference>
<dbReference type="RefSeq" id="WP_147151477.1">
    <property type="nucleotide sequence ID" value="NZ_BKAJ01000074.1"/>
</dbReference>
<comment type="caution">
    <text evidence="3">The sequence shown here is derived from an EMBL/GenBank/DDBJ whole genome shotgun (WGS) entry which is preliminary data.</text>
</comment>
<evidence type="ECO:0000259" key="2">
    <source>
        <dbReference type="Pfam" id="PF00582"/>
    </source>
</evidence>
<proteinExistence type="inferred from homology"/>
<feature type="domain" description="UspA" evidence="2">
    <location>
        <begin position="3"/>
        <end position="115"/>
    </location>
</feature>
<sequence>MGYKTILVHCDADPKVAHRLAIAVELAKRNDARLVGVHIQEPFEAPPMFAGSAAMGTLFSLFEETAKANLAAAKAAFTKAVKGTDLLTEWRSEDGYIDARLPVHARYADLMVLGQPDPGAPSFVPLDLPETMALSTGRPILVVPHVGAPAECGKTVMLCWNASRESARAASDALPFLQAASKVIVLSVDPRSSNYGHGAEPGADAAAWLVRHGVKVTVQRDVASDSDVGSVILSRAADHEVDLVVMGLYGHSRLRELVLGGASRTLLANMTVPVLMSH</sequence>
<dbReference type="PANTHER" id="PTHR46268:SF15">
    <property type="entry name" value="UNIVERSAL STRESS PROTEIN HP_0031"/>
    <property type="match status" value="1"/>
</dbReference>
<dbReference type="InterPro" id="IPR006015">
    <property type="entry name" value="Universal_stress_UspA"/>
</dbReference>
<keyword evidence="4" id="KW-1185">Reference proteome</keyword>
<comment type="similarity">
    <text evidence="1">Belongs to the universal stress protein A family.</text>
</comment>
<dbReference type="OrthoDB" id="9804721at2"/>